<feature type="transmembrane region" description="Helical" evidence="6">
    <location>
        <begin position="122"/>
        <end position="143"/>
    </location>
</feature>
<gene>
    <name evidence="7" type="ORF">LC087_18755</name>
</gene>
<name>A0ABY9JYJ2_9BACI</name>
<sequence>MKLGARILKTGIAITLSLFTATLFGLPSPVFAGIAAVFAIQPTIYRSYLSVITQVQANVIGAVLALAFGLVFGSNPIIIGVTAILVIAINIKLKLEDTIPISLVTVIAILQTNEEMFLEFSILRFLTILLGVFSAFIVNLVFIPPKYEHKLFHEIEVVSDEIFKWIRLNLKNVSEHNILKEDIELLKEKLISIDQLYLMYKEENSSYFTFHQYSKSRKLVLFRQMISTTNSVFRALKKLHRLENDFHQTPISFQKEIMTKLECLMSYHEHLLLKFKGKIKAERNIELTKNESQSLLDKIIATGETIQDFDHHLLSIITEIIEYEEHLKHLETLIHSFQQYHHGEKEVDSLNS</sequence>
<comment type="subcellular location">
    <subcellularLocation>
        <location evidence="1">Cell membrane</location>
        <topology evidence="1">Multi-pass membrane protein</topology>
    </subcellularLocation>
</comment>
<feature type="transmembrane region" description="Helical" evidence="6">
    <location>
        <begin position="12"/>
        <end position="40"/>
    </location>
</feature>
<keyword evidence="3 6" id="KW-0812">Transmembrane</keyword>
<evidence type="ECO:0000256" key="3">
    <source>
        <dbReference type="ARBA" id="ARBA00022692"/>
    </source>
</evidence>
<evidence type="ECO:0000256" key="6">
    <source>
        <dbReference type="SAM" id="Phobius"/>
    </source>
</evidence>
<keyword evidence="8" id="KW-1185">Reference proteome</keyword>
<accession>A0ABY9JYJ2</accession>
<reference evidence="7 8" key="1">
    <citation type="submission" date="2023-06" db="EMBL/GenBank/DDBJ databases">
        <title>Five Gram-positive bacteria isolated from mangrove sediments in Shenzhen, Guangdong, China.</title>
        <authorList>
            <person name="Yu S."/>
            <person name="Zheng W."/>
            <person name="Huang Y."/>
        </authorList>
    </citation>
    <scope>NUCLEOTIDE SEQUENCE [LARGE SCALE GENOMIC DNA]</scope>
    <source>
        <strain evidence="7 8">SaN35-3</strain>
    </source>
</reference>
<keyword evidence="2" id="KW-1003">Cell membrane</keyword>
<organism evidence="7 8">
    <name type="scientific">Bacillus carboniphilus</name>
    <dbReference type="NCBI Taxonomy" id="86663"/>
    <lineage>
        <taxon>Bacteria</taxon>
        <taxon>Bacillati</taxon>
        <taxon>Bacillota</taxon>
        <taxon>Bacilli</taxon>
        <taxon>Bacillales</taxon>
        <taxon>Bacillaceae</taxon>
        <taxon>Bacillus</taxon>
    </lineage>
</organism>
<dbReference type="Proteomes" id="UP001197974">
    <property type="component" value="Chromosome"/>
</dbReference>
<evidence type="ECO:0000256" key="5">
    <source>
        <dbReference type="ARBA" id="ARBA00023136"/>
    </source>
</evidence>
<dbReference type="InterPro" id="IPR052984">
    <property type="entry name" value="UPF0421"/>
</dbReference>
<dbReference type="EMBL" id="CP129013">
    <property type="protein sequence ID" value="WLR42691.1"/>
    <property type="molecule type" value="Genomic_DNA"/>
</dbReference>
<evidence type="ECO:0000256" key="2">
    <source>
        <dbReference type="ARBA" id="ARBA00022475"/>
    </source>
</evidence>
<evidence type="ECO:0000256" key="4">
    <source>
        <dbReference type="ARBA" id="ARBA00022989"/>
    </source>
</evidence>
<evidence type="ECO:0000256" key="1">
    <source>
        <dbReference type="ARBA" id="ARBA00004651"/>
    </source>
</evidence>
<dbReference type="PANTHER" id="PTHR40064">
    <property type="entry name" value="MEMBRANE PROTEIN-RELATED"/>
    <property type="match status" value="1"/>
</dbReference>
<protein>
    <submittedName>
        <fullName evidence="7">Aromatic acid exporter family protein</fullName>
    </submittedName>
</protein>
<evidence type="ECO:0000313" key="8">
    <source>
        <dbReference type="Proteomes" id="UP001197974"/>
    </source>
</evidence>
<evidence type="ECO:0000313" key="7">
    <source>
        <dbReference type="EMBL" id="WLR42691.1"/>
    </source>
</evidence>
<proteinExistence type="predicted"/>
<dbReference type="InterPro" id="IPR010343">
    <property type="entry name" value="ArAE_1"/>
</dbReference>
<keyword evidence="4 6" id="KW-1133">Transmembrane helix</keyword>
<dbReference type="Pfam" id="PF06081">
    <property type="entry name" value="ArAE_1"/>
    <property type="match status" value="1"/>
</dbReference>
<keyword evidence="5 6" id="KW-0472">Membrane</keyword>
<dbReference type="PANTHER" id="PTHR40064:SF1">
    <property type="entry name" value="MEMBRANE PROTEIN"/>
    <property type="match status" value="1"/>
</dbReference>
<dbReference type="RefSeq" id="WP_226542258.1">
    <property type="nucleotide sequence ID" value="NZ_CP129013.1"/>
</dbReference>
<feature type="transmembrane region" description="Helical" evidence="6">
    <location>
        <begin position="60"/>
        <end position="86"/>
    </location>
</feature>